<dbReference type="InterPro" id="IPR000542">
    <property type="entry name" value="Carn_acyl_trans"/>
</dbReference>
<dbReference type="Pfam" id="PF23114">
    <property type="entry name" value="NAD-bd_HRPKS_sdrA"/>
    <property type="match status" value="1"/>
</dbReference>
<sequence>MAEPPAPIAIIGMGCRLPGGSDSPEKLWNMLSEGRSGWREIPEGRWNKDSFYHPHLEAREAINVKGLYFLEQDIAAFDARFFGIHPHEAHCLDPQQRILIETTYEAIENAGITLQAIKGTDTSVHVGAYATDFERMGYKDLSRIPKLHMIGSGIAILSNRLSYVFDLKGASSTVDTGCSGSMVALHQACQGLRNRESSMAIVAGTQLVLTPDQIIPMSMVGMTNPDGRCYVFDSRGSGYARGEGVVSFVLKRLDDAIQDDDNIHAVIRNTGLNQDGKTAGISLPNPIAQAALMRSVYKSAGLSPRDTGYVEAHGTGTVAGDIAEISSIAKVFCGDIDRKDEIFVGSIKSNIGHLEASSGVAGLIKAVLILKNNTIPPNIDFEKPKESLHLEERNVKIPTQMTPLPSTGIPRVSVNSFGYGGTNAHVILEAAPMSVHPGGTPESPESTSSYEMDFEQAVQDALENSTSSSDDAANETSGSDVSTEPTPVDSLTNSTIEISHPKKISSQEEPATTVAISHELQTPVDILPHSELIVLSAKSETSLRAVINNIQGWATSHKDDTNLHDLAYTLSSRRTHHQFRYSTIASSYEDLIASLESPSPRITKSSTTFRNIFIFTGQGAQWFAMGRELIVANPVFQASMLKSDEVLSRLGATWSLIEELSKDEASSRVSEAEISQPSTTAVQIALVGLLASIGVKPEIVLGHSSGEIVAAYAAGALDHEAALEVSYRRGFMSQACRRVIPGKGAMIAVGLGEEDVMQYINKTTSGVIAVACVNSPISTTISGDESAIDELHNLLQAERIFNRKLKIDTAYHSHHMKMVADDYLKSIAHITSKPLDPDVKFISSVTSSEKTSGFDAQYWVDNLVSKVRFDSALDLICQRELAVSRMGDELPLSLIIEIGPHSALAGPVRQILKPIEGFKSMYLPTLVRGQSGVASVLETAGKLFESGYNVLLDSVLVMNGSEPSSTVGSLPPYPWDHSQSYFIESNLSKQHRFRAHAPHDLLGLRVVGTTIHEPTWKHVISLESLPWLRDHVVDGFMIYPGAAYLCMAIEAIRQISIDRKMTATMSKILMKNISFSKAIVIPDQRPDGLTPDVEIQLTLRPERNLNDHTWETFRILSQSADNAWSEHCSGSIMVEWANKIDEVEGWREQEMTIEKQLSTLLSMKDECDLEFDGEQLYKDFASNGNVFGPTFSNVNSAQIGAHIGIANVTIPDVGKVMPAGHMQPHLIHPATFDAISHLGMPLYRRSCSSGPVMPTGMDEVIINMNVGNKAGSKWVVATRMNSEGPRSALMNTMVFQENDDLSLSPIITIQSGSLRGVGEATADETNLPFNRKMSYRMNWQPDVDSLAPSTTSALGKVQRDDGLSTLPPNEEMALHELAAAIYIRRALTALGGEDPASMKPHHVELLAWLRRFDVSETSKNILEEHSDLAAEVWLQRSLDAGVEGQMLARIGQALPSILSGETDSLALMLEDDLLARFYSTGLIVPNYLQMVEYLKLLAFKQPHMTILEVGAGTGGATLPLIQSLDREEGLLLHNYIYTDISAGFFEQAKTLLQNWTDYIEFKTLDVSKDIIAQGFKEGSVDLVIASNVLHATSELDATVENVRKLMKPGGRMVLIELTRLTAAINVIFGTLAGWWEASDGREDCPLLTLEKWNMTLTRNGFGGVEIAVPDHEGHTARSFMIVSKTVNVQPTDVLLPAVSVIAGTNPGLQSFATTMVSSLLAAGYQSSLTELESRATEAETVYIVLDDATEPLLVGPAQERYQEIVNLVTKEKQVIWVSCQDSHSPTSDPAKGLVTGLARVVRRENEGMRFVTLDIQQDISPAGPVIAAVLDVLARTFSPSYTDISDEDEYVFKNDEILIPRVAADVRFDEWVQSSIYAQKLETGLFHQPERPLKLEVETPGLLNSLRFVDDESPSKELDPDFLELEARAHGINFKDVFIAMGQMIPGVKMAGECAGIVTKVGSNLTEKFSIGDRVCGIGSEPFCSHPRVYGNFSHRIPDSMSFAVGASIPVIFTTAYYCLVEAARLQRGQTILIHAASGGVGQAAILLAQNIGAKIFCTVGSTAKRQLLMDRFNIPAEHIFSSRLRTFKQGVLRLTDGKGVDVVLNSLAGEWLHDSFAVLAPLGTFVEIGKSDIYRKNQISMIPFDRNVTFAAVDLTVLGAHRPKEMRLRLGKVLSMFDEGILTPVEPISTYPMTDIEEAFRLIQSRKNTGKVVLTCEPDVKVKVLSPRPAPLRLEAQGTYIIAGGLGDLGRRIAKFMAAHGAGHVVTLSRRKLKPEVQAAFEEELLGMGAKLHIVACDITDKASVENAAEYCKQNTPPVKGVVHGGMVLRDHPFEHMDLKDYLTAVKPKVHGTRNLDDAFGSDSLEFFIMLSSITSILGKTGQANYSVGNAYQDAFAQSKASSKCRYISLNLGAVDGSDAITSLSSAQQEFMRQGSVLMSFDEVFKVVEYSMGAQARQDNLVQLILGFDRKSMEAVHDSYALANPIFSQIPYLEEKEAVAEQASMDVDKLLQNAQTIDEVHNIVVRAIVERFALFTARPVEDISPSTSLEQFGLDSLVAIELKNWLVRTFQVAVQTSEVVDATSILALGKLVASRSKLVTEELGGIKHTAVVELAPTSTVIVPNHPFHCCRGSKELPKLPLLDLESLFRFYLENRKIFVAEEDFASLVRDAAEFQKQSVGQTLYNRLRSRYEDPSIDNWIDEFYVKSCYLDRRYPLAPFSNFMAIHPVGKTQHSQAERAALVTSVAFRCKLELDADLWEPMTYMGTSNCTDLWDWLFNTVRIPSEPADFMQKHPGNDYIAVLHCGQVFQVTLKTGDEVTSFAALNRAFESILSREDQEESWLSILTADNRDAWAKNREILIYHDKMNEKCIQMIEAAVFLISFDESSPEGPEQRVRHLILNDGFNRWNDKSIAFVICKNAASGTYVEHTMIDAMTLTRMQTAICEAISVYDPSTMNKQAEDSAIVKAFPLSPTPALETRILEIRSRFLEDTAKVEYADVILPHFGKDFLLKRGLPIKGVFDLLIQVACFYFFGRNIPTWEAVSMSQYHRGRPDIVQVVSPIVAKFCSRAEDDSLSPTEKFQSLLEAAKDHNTTIKNASAGQCYQRTFVALEMSLKEGEDVPAFFKNPAFVGSLEPDFMFSNTDGLSPESAFVLGDPSRFWMTYYVTEIGAHFSVVGGDGRAKKFGDCLNRASARFKAIFDSA</sequence>
<keyword evidence="6" id="KW-0560">Oxidoreductase</keyword>
<protein>
    <submittedName>
        <fullName evidence="15">Related to polyketide synthase</fullName>
    </submittedName>
</protein>
<dbReference type="InterPro" id="IPR039551">
    <property type="entry name" value="Cho/carn_acyl_trans"/>
</dbReference>
<dbReference type="InterPro" id="IPR057326">
    <property type="entry name" value="KR_dom"/>
</dbReference>
<dbReference type="InterPro" id="IPR020843">
    <property type="entry name" value="ER"/>
</dbReference>
<dbReference type="Gene3D" id="3.30.559.10">
    <property type="entry name" value="Chloramphenicol acetyltransferase-like domain"/>
    <property type="match status" value="1"/>
</dbReference>
<dbReference type="SUPFAM" id="SSF53901">
    <property type="entry name" value="Thiolase-like"/>
    <property type="match status" value="1"/>
</dbReference>
<dbReference type="Pfam" id="PF00550">
    <property type="entry name" value="PP-binding"/>
    <property type="match status" value="1"/>
</dbReference>
<name>A0A1L7X8V9_9HELO</name>
<dbReference type="InterPro" id="IPR032821">
    <property type="entry name" value="PKS_assoc"/>
</dbReference>
<dbReference type="InterPro" id="IPR029063">
    <property type="entry name" value="SAM-dependent_MTases_sf"/>
</dbReference>
<feature type="region of interest" description="Disordered" evidence="11">
    <location>
        <begin position="460"/>
        <end position="510"/>
    </location>
</feature>
<dbReference type="Pfam" id="PF14765">
    <property type="entry name" value="PS-DH"/>
    <property type="match status" value="1"/>
</dbReference>
<dbReference type="InterPro" id="IPR049551">
    <property type="entry name" value="PKS_DH_C"/>
</dbReference>
<dbReference type="InterPro" id="IPR042231">
    <property type="entry name" value="Cho/carn_acyl_trans_2"/>
</dbReference>
<dbReference type="PANTHER" id="PTHR43775:SF22">
    <property type="entry name" value="SYNTHASE, PUTATIVE (JCVI)-RELATED"/>
    <property type="match status" value="1"/>
</dbReference>
<dbReference type="InterPro" id="IPR020806">
    <property type="entry name" value="PKS_PP-bd"/>
</dbReference>
<dbReference type="STRING" id="576137.A0A1L7X8V9"/>
<evidence type="ECO:0000256" key="2">
    <source>
        <dbReference type="ARBA" id="ARBA00022450"/>
    </source>
</evidence>
<dbReference type="Gene3D" id="3.30.70.3290">
    <property type="match status" value="1"/>
</dbReference>
<dbReference type="CDD" id="cd05195">
    <property type="entry name" value="enoyl_red"/>
    <property type="match status" value="1"/>
</dbReference>
<dbReference type="InterPro" id="IPR016036">
    <property type="entry name" value="Malonyl_transacylase_ACP-bd"/>
</dbReference>
<evidence type="ECO:0000256" key="10">
    <source>
        <dbReference type="PROSITE-ProRule" id="PRU01363"/>
    </source>
</evidence>
<dbReference type="Pfam" id="PF08240">
    <property type="entry name" value="ADH_N"/>
    <property type="match status" value="1"/>
</dbReference>
<dbReference type="OrthoDB" id="329835at2759"/>
<dbReference type="InterPro" id="IPR001227">
    <property type="entry name" value="Ac_transferase_dom_sf"/>
</dbReference>
<accession>A0A1L7X8V9</accession>
<evidence type="ECO:0000256" key="9">
    <source>
        <dbReference type="PIRSR" id="PIRSR600542-1"/>
    </source>
</evidence>
<dbReference type="InterPro" id="IPR049552">
    <property type="entry name" value="PKS_DH_N"/>
</dbReference>
<dbReference type="Pfam" id="PF21089">
    <property type="entry name" value="PKS_DH_N"/>
    <property type="match status" value="1"/>
</dbReference>
<dbReference type="Pfam" id="PF13602">
    <property type="entry name" value="ADH_zinc_N_2"/>
    <property type="match status" value="1"/>
</dbReference>
<dbReference type="PROSITE" id="PS50075">
    <property type="entry name" value="CARRIER"/>
    <property type="match status" value="1"/>
</dbReference>
<dbReference type="CDD" id="cd02440">
    <property type="entry name" value="AdoMet_MTases"/>
    <property type="match status" value="1"/>
</dbReference>
<dbReference type="SMART" id="SM00825">
    <property type="entry name" value="PKS_KS"/>
    <property type="match status" value="1"/>
</dbReference>
<feature type="active site" description="Proton donor; for dehydratase activity" evidence="10">
    <location>
        <position position="1233"/>
    </location>
</feature>
<dbReference type="CDD" id="cd05274">
    <property type="entry name" value="KR_FAS_SDR_x"/>
    <property type="match status" value="1"/>
</dbReference>
<dbReference type="InterPro" id="IPR011032">
    <property type="entry name" value="GroES-like_sf"/>
</dbReference>
<dbReference type="InterPro" id="IPR056501">
    <property type="entry name" value="NAD-bd_HRPKS_sdrA"/>
</dbReference>
<feature type="domain" description="Ketosynthase family 3 (KS3)" evidence="13">
    <location>
        <begin position="5"/>
        <end position="430"/>
    </location>
</feature>
<evidence type="ECO:0000256" key="8">
    <source>
        <dbReference type="ARBA" id="ARBA00023315"/>
    </source>
</evidence>
<dbReference type="Gene3D" id="3.90.180.10">
    <property type="entry name" value="Medium-chain alcohol dehydrogenases, catalytic domain"/>
    <property type="match status" value="1"/>
</dbReference>
<dbReference type="SMART" id="SM00826">
    <property type="entry name" value="PKS_DH"/>
    <property type="match status" value="1"/>
</dbReference>
<dbReference type="Pfam" id="PF08659">
    <property type="entry name" value="KR"/>
    <property type="match status" value="1"/>
</dbReference>
<keyword evidence="5" id="KW-0521">NADP</keyword>
<dbReference type="GO" id="GO:0044550">
    <property type="term" value="P:secondary metabolite biosynthetic process"/>
    <property type="evidence" value="ECO:0007669"/>
    <property type="project" value="TreeGrafter"/>
</dbReference>
<feature type="active site" description="Proton acceptor; for dehydratase activity" evidence="10">
    <location>
        <position position="1031"/>
    </location>
</feature>
<dbReference type="InterPro" id="IPR013968">
    <property type="entry name" value="PKS_KR"/>
</dbReference>
<dbReference type="SUPFAM" id="SSF50129">
    <property type="entry name" value="GroES-like"/>
    <property type="match status" value="1"/>
</dbReference>
<evidence type="ECO:0000313" key="16">
    <source>
        <dbReference type="Proteomes" id="UP000184330"/>
    </source>
</evidence>
<feature type="active site" description="Proton acceptor" evidence="9">
    <location>
        <position position="2929"/>
    </location>
</feature>
<comment type="similarity">
    <text evidence="1">Belongs to the carnitine/choline acetyltransferase family.</text>
</comment>
<dbReference type="Pfam" id="PF16197">
    <property type="entry name" value="KAsynt_C_assoc"/>
    <property type="match status" value="1"/>
</dbReference>
<dbReference type="InterPro" id="IPR014043">
    <property type="entry name" value="Acyl_transferase_dom"/>
</dbReference>
<dbReference type="Gene3D" id="3.40.47.10">
    <property type="match status" value="1"/>
</dbReference>
<dbReference type="Pfam" id="PF00755">
    <property type="entry name" value="Carn_acyltransf"/>
    <property type="match status" value="1"/>
</dbReference>
<dbReference type="SUPFAM" id="SSF47336">
    <property type="entry name" value="ACP-like"/>
    <property type="match status" value="1"/>
</dbReference>
<reference evidence="15 16" key="1">
    <citation type="submission" date="2016-03" db="EMBL/GenBank/DDBJ databases">
        <authorList>
            <person name="Ploux O."/>
        </authorList>
    </citation>
    <scope>NUCLEOTIDE SEQUENCE [LARGE SCALE GENOMIC DNA]</scope>
    <source>
        <strain evidence="15 16">UAMH 11012</strain>
    </source>
</reference>
<dbReference type="FunFam" id="3.40.50.720:FF:000209">
    <property type="entry name" value="Polyketide synthase Pks12"/>
    <property type="match status" value="1"/>
</dbReference>
<dbReference type="SUPFAM" id="SSF52777">
    <property type="entry name" value="CoA-dependent acyltransferases"/>
    <property type="match status" value="2"/>
</dbReference>
<dbReference type="GO" id="GO:1901336">
    <property type="term" value="P:lactone biosynthetic process"/>
    <property type="evidence" value="ECO:0007669"/>
    <property type="project" value="UniProtKB-ARBA"/>
</dbReference>
<dbReference type="GO" id="GO:0006633">
    <property type="term" value="P:fatty acid biosynthetic process"/>
    <property type="evidence" value="ECO:0007669"/>
    <property type="project" value="TreeGrafter"/>
</dbReference>
<evidence type="ECO:0000256" key="1">
    <source>
        <dbReference type="ARBA" id="ARBA00005232"/>
    </source>
</evidence>
<evidence type="ECO:0000313" key="15">
    <source>
        <dbReference type="EMBL" id="CZR61454.1"/>
    </source>
</evidence>
<dbReference type="InterPro" id="IPR020841">
    <property type="entry name" value="PKS_Beta-ketoAc_synthase_dom"/>
</dbReference>
<keyword evidence="8" id="KW-0012">Acyltransferase</keyword>
<dbReference type="PANTHER" id="PTHR43775">
    <property type="entry name" value="FATTY ACID SYNTHASE"/>
    <property type="match status" value="1"/>
</dbReference>
<dbReference type="Gene3D" id="3.10.129.110">
    <property type="entry name" value="Polyketide synthase dehydratase"/>
    <property type="match status" value="1"/>
</dbReference>
<dbReference type="Gene3D" id="3.40.366.10">
    <property type="entry name" value="Malonyl-Coenzyme A Acyl Carrier Protein, domain 2"/>
    <property type="match status" value="1"/>
</dbReference>
<dbReference type="Pfam" id="PF08242">
    <property type="entry name" value="Methyltransf_12"/>
    <property type="match status" value="1"/>
</dbReference>
<dbReference type="SMART" id="SM00827">
    <property type="entry name" value="PKS_AT"/>
    <property type="match status" value="1"/>
</dbReference>
<dbReference type="GO" id="GO:0004312">
    <property type="term" value="F:fatty acid synthase activity"/>
    <property type="evidence" value="ECO:0007669"/>
    <property type="project" value="TreeGrafter"/>
</dbReference>
<dbReference type="InterPro" id="IPR023213">
    <property type="entry name" value="CAT-like_dom_sf"/>
</dbReference>
<feature type="domain" description="PKS/mFAS DH" evidence="14">
    <location>
        <begin position="999"/>
        <end position="1323"/>
    </location>
</feature>
<dbReference type="SUPFAM" id="SSF55048">
    <property type="entry name" value="Probable ACP-binding domain of malonyl-CoA ACP transacylase"/>
    <property type="match status" value="1"/>
</dbReference>
<evidence type="ECO:0000259" key="12">
    <source>
        <dbReference type="PROSITE" id="PS50075"/>
    </source>
</evidence>
<dbReference type="PROSITE" id="PS52019">
    <property type="entry name" value="PKS_MFAS_DH"/>
    <property type="match status" value="1"/>
</dbReference>
<dbReference type="Gene3D" id="3.30.559.70">
    <property type="entry name" value="Choline/Carnitine o-acyltransferase, domain 2"/>
    <property type="match status" value="1"/>
</dbReference>
<keyword evidence="3" id="KW-0597">Phosphoprotein</keyword>
<dbReference type="SMART" id="SM00823">
    <property type="entry name" value="PKS_PP"/>
    <property type="match status" value="1"/>
</dbReference>
<dbReference type="InterPro" id="IPR013154">
    <property type="entry name" value="ADH-like_N"/>
</dbReference>
<dbReference type="Pfam" id="PF00698">
    <property type="entry name" value="Acyl_transf_1"/>
    <property type="match status" value="1"/>
</dbReference>
<dbReference type="SUPFAM" id="SSF52151">
    <property type="entry name" value="FabD/lysophospholipase-like"/>
    <property type="match status" value="1"/>
</dbReference>
<evidence type="ECO:0000259" key="14">
    <source>
        <dbReference type="PROSITE" id="PS52019"/>
    </source>
</evidence>
<dbReference type="InterPro" id="IPR042104">
    <property type="entry name" value="PKS_dehydratase_sf"/>
</dbReference>
<organism evidence="15 16">
    <name type="scientific">Phialocephala subalpina</name>
    <dbReference type="NCBI Taxonomy" id="576137"/>
    <lineage>
        <taxon>Eukaryota</taxon>
        <taxon>Fungi</taxon>
        <taxon>Dikarya</taxon>
        <taxon>Ascomycota</taxon>
        <taxon>Pezizomycotina</taxon>
        <taxon>Leotiomycetes</taxon>
        <taxon>Helotiales</taxon>
        <taxon>Mollisiaceae</taxon>
        <taxon>Phialocephala</taxon>
        <taxon>Phialocephala fortinii species complex</taxon>
    </lineage>
</organism>
<evidence type="ECO:0000256" key="3">
    <source>
        <dbReference type="ARBA" id="ARBA00022553"/>
    </source>
</evidence>
<dbReference type="InterPro" id="IPR020807">
    <property type="entry name" value="PKS_DH"/>
</dbReference>
<dbReference type="SMART" id="SM00829">
    <property type="entry name" value="PKS_ER"/>
    <property type="match status" value="1"/>
</dbReference>
<evidence type="ECO:0000256" key="4">
    <source>
        <dbReference type="ARBA" id="ARBA00022679"/>
    </source>
</evidence>
<dbReference type="InterPro" id="IPR036736">
    <property type="entry name" value="ACP-like_sf"/>
</dbReference>
<keyword evidence="16" id="KW-1185">Reference proteome</keyword>
<dbReference type="CDD" id="cd00833">
    <property type="entry name" value="PKS"/>
    <property type="match status" value="1"/>
</dbReference>
<keyword evidence="4" id="KW-0808">Transferase</keyword>
<evidence type="ECO:0000259" key="13">
    <source>
        <dbReference type="PROSITE" id="PS52004"/>
    </source>
</evidence>
<keyword evidence="2" id="KW-0596">Phosphopantetheine</keyword>
<dbReference type="InterPro" id="IPR036291">
    <property type="entry name" value="NAD(P)-bd_dom_sf"/>
</dbReference>
<dbReference type="EMBL" id="FJOG01000018">
    <property type="protein sequence ID" value="CZR61454.1"/>
    <property type="molecule type" value="Genomic_DNA"/>
</dbReference>
<dbReference type="InterPro" id="IPR049900">
    <property type="entry name" value="PKS_mFAS_DH"/>
</dbReference>
<evidence type="ECO:0000256" key="5">
    <source>
        <dbReference type="ARBA" id="ARBA00022857"/>
    </source>
</evidence>
<dbReference type="InterPro" id="IPR014030">
    <property type="entry name" value="Ketoacyl_synth_N"/>
</dbReference>
<dbReference type="Gene3D" id="3.40.50.150">
    <property type="entry name" value="Vaccinia Virus protein VP39"/>
    <property type="match status" value="1"/>
</dbReference>
<dbReference type="GO" id="GO:0016491">
    <property type="term" value="F:oxidoreductase activity"/>
    <property type="evidence" value="ECO:0007669"/>
    <property type="project" value="UniProtKB-KW"/>
</dbReference>
<dbReference type="InterPro" id="IPR050091">
    <property type="entry name" value="PKS_NRPS_Biosynth_Enz"/>
</dbReference>
<dbReference type="SUPFAM" id="SSF53335">
    <property type="entry name" value="S-adenosyl-L-methionine-dependent methyltransferases"/>
    <property type="match status" value="1"/>
</dbReference>
<feature type="region of interest" description="C-terminal hotdog fold" evidence="10">
    <location>
        <begin position="1168"/>
        <end position="1323"/>
    </location>
</feature>
<evidence type="ECO:0000256" key="11">
    <source>
        <dbReference type="SAM" id="MobiDB-lite"/>
    </source>
</evidence>
<dbReference type="GO" id="GO:0031177">
    <property type="term" value="F:phosphopantetheine binding"/>
    <property type="evidence" value="ECO:0007669"/>
    <property type="project" value="InterPro"/>
</dbReference>
<dbReference type="InterPro" id="IPR016039">
    <property type="entry name" value="Thiolase-like"/>
</dbReference>
<feature type="domain" description="Carrier" evidence="12">
    <location>
        <begin position="2520"/>
        <end position="2597"/>
    </location>
</feature>
<evidence type="ECO:0000256" key="6">
    <source>
        <dbReference type="ARBA" id="ARBA00023002"/>
    </source>
</evidence>
<gene>
    <name evidence="15" type="ORF">PAC_11350</name>
</gene>
<dbReference type="Gene3D" id="3.40.50.720">
    <property type="entry name" value="NAD(P)-binding Rossmann-like Domain"/>
    <property type="match status" value="2"/>
</dbReference>
<proteinExistence type="inferred from homology"/>
<dbReference type="Proteomes" id="UP000184330">
    <property type="component" value="Unassembled WGS sequence"/>
</dbReference>
<dbReference type="SUPFAM" id="SSF51735">
    <property type="entry name" value="NAD(P)-binding Rossmann-fold domains"/>
    <property type="match status" value="2"/>
</dbReference>
<dbReference type="InterPro" id="IPR014031">
    <property type="entry name" value="Ketoacyl_synth_C"/>
</dbReference>
<feature type="region of interest" description="N-terminal hotdog fold" evidence="10">
    <location>
        <begin position="999"/>
        <end position="1139"/>
    </location>
</feature>
<dbReference type="Gene3D" id="1.10.1200.10">
    <property type="entry name" value="ACP-like"/>
    <property type="match status" value="1"/>
</dbReference>
<dbReference type="SMART" id="SM00822">
    <property type="entry name" value="PKS_KR"/>
    <property type="match status" value="1"/>
</dbReference>
<dbReference type="PROSITE" id="PS52004">
    <property type="entry name" value="KS3_2"/>
    <property type="match status" value="1"/>
</dbReference>
<evidence type="ECO:0000256" key="7">
    <source>
        <dbReference type="ARBA" id="ARBA00023268"/>
    </source>
</evidence>
<dbReference type="Pfam" id="PF22621">
    <property type="entry name" value="CurL-like_PKS_C"/>
    <property type="match status" value="1"/>
</dbReference>
<dbReference type="Pfam" id="PF00109">
    <property type="entry name" value="ketoacyl-synt"/>
    <property type="match status" value="1"/>
</dbReference>
<dbReference type="InterPro" id="IPR009081">
    <property type="entry name" value="PP-bd_ACP"/>
</dbReference>
<feature type="compositionally biased region" description="Polar residues" evidence="11">
    <location>
        <begin position="462"/>
        <end position="497"/>
    </location>
</feature>
<dbReference type="InterPro" id="IPR013217">
    <property type="entry name" value="Methyltransf_12"/>
</dbReference>
<dbReference type="PROSITE" id="PS00440">
    <property type="entry name" value="ACYLTRANSF_C_2"/>
    <property type="match status" value="1"/>
</dbReference>
<dbReference type="InterPro" id="IPR016035">
    <property type="entry name" value="Acyl_Trfase/lysoPLipase"/>
</dbReference>
<keyword evidence="7" id="KW-0511">Multifunctional enzyme</keyword>
<dbReference type="Pfam" id="PF02801">
    <property type="entry name" value="Ketoacyl-synt_C"/>
    <property type="match status" value="1"/>
</dbReference>